<keyword evidence="5" id="KW-0349">Heme</keyword>
<evidence type="ECO:0000256" key="11">
    <source>
        <dbReference type="ARBA" id="ARBA00023033"/>
    </source>
</evidence>
<dbReference type="PANTHER" id="PTHR24292">
    <property type="entry name" value="CYTOCHROME P450"/>
    <property type="match status" value="1"/>
</dbReference>
<evidence type="ECO:0000256" key="2">
    <source>
        <dbReference type="ARBA" id="ARBA00004174"/>
    </source>
</evidence>
<gene>
    <name evidence="15" type="primary">LOC117653085</name>
</gene>
<sequence length="162" mass="18471">MVEPTSVLVAVVVVLVAALVNTWYRHGYWRKRSVPTASGRLPIIGNMLPVVLGKKSFIEHFYDMSLEHRDNGYCGIYSWNVPMLLVFDPEMVKQVVCKDFSSFHDRGLPSSDRDPLSQHLFNLNGTKWRNLRNRLSPTFTSGKLKLMFPLMRDIGDQLSTTG</sequence>
<organism evidence="15">
    <name type="scientific">Thrips palmi</name>
    <name type="common">Melon thrips</name>
    <dbReference type="NCBI Taxonomy" id="161013"/>
    <lineage>
        <taxon>Eukaryota</taxon>
        <taxon>Metazoa</taxon>
        <taxon>Ecdysozoa</taxon>
        <taxon>Arthropoda</taxon>
        <taxon>Hexapoda</taxon>
        <taxon>Insecta</taxon>
        <taxon>Pterygota</taxon>
        <taxon>Neoptera</taxon>
        <taxon>Paraneoptera</taxon>
        <taxon>Thysanoptera</taxon>
        <taxon>Terebrantia</taxon>
        <taxon>Thripoidea</taxon>
        <taxon>Thripidae</taxon>
        <taxon>Thrips</taxon>
    </lineage>
</organism>
<dbReference type="SUPFAM" id="SSF48264">
    <property type="entry name" value="Cytochrome P450"/>
    <property type="match status" value="1"/>
</dbReference>
<dbReference type="GO" id="GO:0004497">
    <property type="term" value="F:monooxygenase activity"/>
    <property type="evidence" value="ECO:0007669"/>
    <property type="project" value="UniProtKB-KW"/>
</dbReference>
<comment type="cofactor">
    <cofactor evidence="1">
        <name>heme</name>
        <dbReference type="ChEBI" id="CHEBI:30413"/>
    </cofactor>
</comment>
<evidence type="ECO:0000313" key="14">
    <source>
        <dbReference type="Proteomes" id="UP000515158"/>
    </source>
</evidence>
<dbReference type="InterPro" id="IPR036396">
    <property type="entry name" value="Cyt_P450_sf"/>
</dbReference>
<name>A0A6P9AAF4_THRPL</name>
<dbReference type="GeneID" id="117653085"/>
<dbReference type="GO" id="GO:0005506">
    <property type="term" value="F:iron ion binding"/>
    <property type="evidence" value="ECO:0007669"/>
    <property type="project" value="InterPro"/>
</dbReference>
<keyword evidence="8" id="KW-0492">Microsome</keyword>
<keyword evidence="9" id="KW-0560">Oxidoreductase</keyword>
<keyword evidence="10" id="KW-0408">Iron</keyword>
<reference evidence="15" key="1">
    <citation type="submission" date="2025-08" db="UniProtKB">
        <authorList>
            <consortium name="RefSeq"/>
        </authorList>
    </citation>
    <scope>IDENTIFICATION</scope>
    <source>
        <tissue evidence="15">Total insect</tissue>
    </source>
</reference>
<protein>
    <submittedName>
        <fullName evidence="15">Cytochrome P450 9e2-like</fullName>
    </submittedName>
</protein>
<evidence type="ECO:0000256" key="1">
    <source>
        <dbReference type="ARBA" id="ARBA00001971"/>
    </source>
</evidence>
<evidence type="ECO:0000256" key="6">
    <source>
        <dbReference type="ARBA" id="ARBA00022723"/>
    </source>
</evidence>
<proteinExistence type="inferred from homology"/>
<dbReference type="KEGG" id="tpal:117653085"/>
<dbReference type="InterPro" id="IPR001128">
    <property type="entry name" value="Cyt_P450"/>
</dbReference>
<dbReference type="InParanoid" id="A0A6P9AAF4"/>
<evidence type="ECO:0000256" key="9">
    <source>
        <dbReference type="ARBA" id="ARBA00023002"/>
    </source>
</evidence>
<dbReference type="InterPro" id="IPR050476">
    <property type="entry name" value="Insect_CytP450_Detox"/>
</dbReference>
<keyword evidence="6" id="KW-0479">Metal-binding</keyword>
<keyword evidence="7" id="KW-0256">Endoplasmic reticulum</keyword>
<dbReference type="GO" id="GO:0005789">
    <property type="term" value="C:endoplasmic reticulum membrane"/>
    <property type="evidence" value="ECO:0007669"/>
    <property type="project" value="UniProtKB-SubCell"/>
</dbReference>
<dbReference type="GO" id="GO:0020037">
    <property type="term" value="F:heme binding"/>
    <property type="evidence" value="ECO:0007669"/>
    <property type="project" value="InterPro"/>
</dbReference>
<accession>A0A6P9AAF4</accession>
<feature type="transmembrane region" description="Helical" evidence="13">
    <location>
        <begin position="6"/>
        <end position="24"/>
    </location>
</feature>
<evidence type="ECO:0000256" key="8">
    <source>
        <dbReference type="ARBA" id="ARBA00022848"/>
    </source>
</evidence>
<keyword evidence="12 13" id="KW-0472">Membrane</keyword>
<dbReference type="OrthoDB" id="2789670at2759"/>
<evidence type="ECO:0000256" key="4">
    <source>
        <dbReference type="ARBA" id="ARBA00010617"/>
    </source>
</evidence>
<evidence type="ECO:0000256" key="13">
    <source>
        <dbReference type="SAM" id="Phobius"/>
    </source>
</evidence>
<evidence type="ECO:0000256" key="12">
    <source>
        <dbReference type="ARBA" id="ARBA00023136"/>
    </source>
</evidence>
<keyword evidence="13" id="KW-0812">Transmembrane</keyword>
<dbReference type="GO" id="GO:0016705">
    <property type="term" value="F:oxidoreductase activity, acting on paired donors, with incorporation or reduction of molecular oxygen"/>
    <property type="evidence" value="ECO:0007669"/>
    <property type="project" value="InterPro"/>
</dbReference>
<keyword evidence="11" id="KW-0503">Monooxygenase</keyword>
<dbReference type="Pfam" id="PF00067">
    <property type="entry name" value="p450"/>
    <property type="match status" value="1"/>
</dbReference>
<comment type="similarity">
    <text evidence="4">Belongs to the cytochrome P450 family.</text>
</comment>
<evidence type="ECO:0000256" key="7">
    <source>
        <dbReference type="ARBA" id="ARBA00022824"/>
    </source>
</evidence>
<comment type="subcellular location">
    <subcellularLocation>
        <location evidence="3">Endoplasmic reticulum membrane</location>
        <topology evidence="3">Peripheral membrane protein</topology>
    </subcellularLocation>
    <subcellularLocation>
        <location evidence="2">Microsome membrane</location>
        <topology evidence="2">Peripheral membrane protein</topology>
    </subcellularLocation>
</comment>
<dbReference type="PANTHER" id="PTHR24292:SF54">
    <property type="entry name" value="CYP9F3-RELATED"/>
    <property type="match status" value="1"/>
</dbReference>
<keyword evidence="14" id="KW-1185">Reference proteome</keyword>
<evidence type="ECO:0000256" key="10">
    <source>
        <dbReference type="ARBA" id="ARBA00023004"/>
    </source>
</evidence>
<keyword evidence="13" id="KW-1133">Transmembrane helix</keyword>
<evidence type="ECO:0000256" key="5">
    <source>
        <dbReference type="ARBA" id="ARBA00022617"/>
    </source>
</evidence>
<evidence type="ECO:0000256" key="3">
    <source>
        <dbReference type="ARBA" id="ARBA00004406"/>
    </source>
</evidence>
<dbReference type="Proteomes" id="UP000515158">
    <property type="component" value="Unplaced"/>
</dbReference>
<dbReference type="AlphaFoldDB" id="A0A6P9AAF4"/>
<dbReference type="Gene3D" id="1.10.630.10">
    <property type="entry name" value="Cytochrome P450"/>
    <property type="match status" value="1"/>
</dbReference>
<evidence type="ECO:0000313" key="15">
    <source>
        <dbReference type="RefSeq" id="XP_034254349.1"/>
    </source>
</evidence>
<dbReference type="RefSeq" id="XP_034254349.1">
    <property type="nucleotide sequence ID" value="XM_034398458.1"/>
</dbReference>